<comment type="caution">
    <text evidence="1">The sequence shown here is derived from an EMBL/GenBank/DDBJ whole genome shotgun (WGS) entry which is preliminary data.</text>
</comment>
<dbReference type="Proteomes" id="UP000326939">
    <property type="component" value="Chromosome 10"/>
</dbReference>
<reference evidence="2" key="1">
    <citation type="journal article" date="2019" name="Gigascience">
        <title>De novo genome assembly of the endangered Acer yangbiense, a plant species with extremely small populations endemic to Yunnan Province, China.</title>
        <authorList>
            <person name="Yang J."/>
            <person name="Wariss H.M."/>
            <person name="Tao L."/>
            <person name="Zhang R."/>
            <person name="Yun Q."/>
            <person name="Hollingsworth P."/>
            <person name="Dao Z."/>
            <person name="Luo G."/>
            <person name="Guo H."/>
            <person name="Ma Y."/>
            <person name="Sun W."/>
        </authorList>
    </citation>
    <scope>NUCLEOTIDE SEQUENCE [LARGE SCALE GENOMIC DNA]</scope>
    <source>
        <strain evidence="2">cv. br00</strain>
    </source>
</reference>
<proteinExistence type="predicted"/>
<organism evidence="1 2">
    <name type="scientific">Salix brachista</name>
    <dbReference type="NCBI Taxonomy" id="2182728"/>
    <lineage>
        <taxon>Eukaryota</taxon>
        <taxon>Viridiplantae</taxon>
        <taxon>Streptophyta</taxon>
        <taxon>Embryophyta</taxon>
        <taxon>Tracheophyta</taxon>
        <taxon>Spermatophyta</taxon>
        <taxon>Magnoliopsida</taxon>
        <taxon>eudicotyledons</taxon>
        <taxon>Gunneridae</taxon>
        <taxon>Pentapetalae</taxon>
        <taxon>rosids</taxon>
        <taxon>fabids</taxon>
        <taxon>Malpighiales</taxon>
        <taxon>Salicaceae</taxon>
        <taxon>Saliceae</taxon>
        <taxon>Salix</taxon>
    </lineage>
</organism>
<protein>
    <submittedName>
        <fullName evidence="1">Uncharacterized protein</fullName>
    </submittedName>
</protein>
<accession>A0A5N5L8U1</accession>
<evidence type="ECO:0000313" key="1">
    <source>
        <dbReference type="EMBL" id="KAB5538446.1"/>
    </source>
</evidence>
<name>A0A5N5L8U1_9ROSI</name>
<dbReference type="AlphaFoldDB" id="A0A5N5L8U1"/>
<evidence type="ECO:0000313" key="2">
    <source>
        <dbReference type="Proteomes" id="UP000326939"/>
    </source>
</evidence>
<dbReference type="EMBL" id="VDCV01000010">
    <property type="protein sequence ID" value="KAB5538446.1"/>
    <property type="molecule type" value="Genomic_DNA"/>
</dbReference>
<sequence>MHGHCAIYLIVAGRSATVNGQASHVLTVAGCSATVGTVAKNFGKRDEKRFPESRGGAAAKAAASGVTSCPSLLNMQLLSMSTVLGVATWKLVLCKKGRCMGNGKANL</sequence>
<keyword evidence="2" id="KW-1185">Reference proteome</keyword>
<gene>
    <name evidence="1" type="ORF">DKX38_015979</name>
</gene>